<keyword evidence="8" id="KW-1185">Reference proteome</keyword>
<evidence type="ECO:0000313" key="8">
    <source>
        <dbReference type="Proteomes" id="UP001153292"/>
    </source>
</evidence>
<protein>
    <recommendedName>
        <fullName evidence="3">Protein kintoun</fullName>
    </recommendedName>
    <alternativeName>
        <fullName evidence="3">Dynein assembly factor 2, axonemal homolog</fullName>
    </alternativeName>
</protein>
<feature type="region of interest" description="Disordered" evidence="4">
    <location>
        <begin position="675"/>
        <end position="739"/>
    </location>
</feature>
<accession>A0ABN8BFH9</accession>
<dbReference type="CDD" id="cd00298">
    <property type="entry name" value="ACD_sHsps_p23-like"/>
    <property type="match status" value="1"/>
</dbReference>
<feature type="domain" description="PIH1 N-terminal" evidence="5">
    <location>
        <begin position="42"/>
        <end position="203"/>
    </location>
</feature>
<evidence type="ECO:0000313" key="7">
    <source>
        <dbReference type="EMBL" id="CAH0406569.1"/>
    </source>
</evidence>
<proteinExistence type="inferred from homology"/>
<evidence type="ECO:0000259" key="5">
    <source>
        <dbReference type="Pfam" id="PF08190"/>
    </source>
</evidence>
<gene>
    <name evidence="7" type="ORF">CHILSU_LOCUS9947</name>
</gene>
<feature type="region of interest" description="Disordered" evidence="4">
    <location>
        <begin position="784"/>
        <end position="813"/>
    </location>
</feature>
<feature type="region of interest" description="Disordered" evidence="4">
    <location>
        <begin position="367"/>
        <end position="395"/>
    </location>
</feature>
<dbReference type="InterPro" id="IPR041442">
    <property type="entry name" value="PIH1D1/2/3_CS-like"/>
</dbReference>
<comment type="similarity">
    <text evidence="3">Belongs to the PIH1 family. Kintoun subfamily.</text>
</comment>
<sequence length="852" mass="97497">MATGVKPRDEDSQLTRTDLEVIQEAMKNKKFRDLLVDYCEEVRDPANQALYQKEMTQLEKERGYDVTFINPKGGYVIKTSVAGDRKAFINICSNENIDKPSCKVHEVNGRKGMNWQLPYSIIPPREDYDHKRERCVIYDVVFHPDTLRMAEVNKQFRELVNKTACEGLQNTYNIHFDNNNLRFPKSHYKGMNMPAVIRKEDPNFQPPTEEDSDEMSAELLEKLYPQHNYTTEKNSHAEERLYHKVKSSKSEFLHASDDGYTVPKYIIKQQKNVDFQDYTYHKDCKQYAAIPSHIVVEVNLPLLSSTKDCILDVQEKSLVLKSERPARYKLNITLPYSVNDECGSAKFDKSRRTLIVTLPVTKQNMNSDKMNSLKFDSGVESEENSGSQSDEDVREAKIVEISSTKTESSKKMSEDTKSVNSSFFNEALGYILPSYTHNVLDDVVAFTFHVKNTEPDSVQFERIHNKVLLKFTSVGSGFVPVHYAAIIKFEDSIEFDNVTGEAWDNNVILQLELTGDVPQKFEIGLNEDCMTYEEFDMSFVTKNNKNFVDEGKKSASEVTQPIVEVTNLGSETNILVSSQQNDLVEDDLDEDDIDSPIEKEREIVWTDQGSSDNNAKSILRKPISMMRSFSESSADVASSMDYISSDCIPEESSLKKTVRFNDVIARQFYRYNSSIEGQKKKNQRKKSKKRTQERRKSESEAEDEIINSNKSSKPRLKSVLKERRDSGLADTSDAEGDCKNGTTIYSELLNVEKVDDKDTDRNVNGDSDTTESYTFESMLNMVNEKSSSEEQQKGTIWKSDAETTKKKTKKTPDPVTCDNIKHNTNLYNPDKLNKGQYVEISFKNDLIFDLDM</sequence>
<evidence type="ECO:0000256" key="3">
    <source>
        <dbReference type="HAMAP-Rule" id="MF_03069"/>
    </source>
</evidence>
<dbReference type="Pfam" id="PF18201">
    <property type="entry name" value="PIH1_CS"/>
    <property type="match status" value="1"/>
</dbReference>
<dbReference type="Proteomes" id="UP001153292">
    <property type="component" value="Chromosome 6"/>
</dbReference>
<reference evidence="7" key="1">
    <citation type="submission" date="2021-12" db="EMBL/GenBank/DDBJ databases">
        <authorList>
            <person name="King R."/>
        </authorList>
    </citation>
    <scope>NUCLEOTIDE SEQUENCE</scope>
</reference>
<evidence type="ECO:0000256" key="1">
    <source>
        <dbReference type="ARBA" id="ARBA00022490"/>
    </source>
</evidence>
<evidence type="ECO:0000256" key="2">
    <source>
        <dbReference type="ARBA" id="ARBA00024190"/>
    </source>
</evidence>
<dbReference type="PANTHER" id="PTHR22997:SF3">
    <property type="entry name" value="PROTEIN KINTOUN"/>
    <property type="match status" value="1"/>
</dbReference>
<name>A0ABN8BFH9_CHISP</name>
<keyword evidence="1 3" id="KW-0963">Cytoplasm</keyword>
<comment type="subcellular location">
    <subcellularLocation>
        <location evidence="3">Cytoplasm</location>
    </subcellularLocation>
    <subcellularLocation>
        <location evidence="2">Dynein axonemal particle</location>
    </subcellularLocation>
</comment>
<dbReference type="HAMAP" id="MF_03069">
    <property type="entry name" value="Kintoun"/>
    <property type="match status" value="1"/>
</dbReference>
<feature type="compositionally biased region" description="Basic residues" evidence="4">
    <location>
        <begin position="680"/>
        <end position="693"/>
    </location>
</feature>
<dbReference type="InterPro" id="IPR034727">
    <property type="entry name" value="Kintoun"/>
</dbReference>
<feature type="compositionally biased region" description="Acidic residues" evidence="4">
    <location>
        <begin position="379"/>
        <end position="393"/>
    </location>
</feature>
<dbReference type="PANTHER" id="PTHR22997">
    <property type="entry name" value="PIH1 DOMAIN-CONTAINING PROTEIN 1"/>
    <property type="match status" value="1"/>
</dbReference>
<comment type="function">
    <text evidence="3">Required for cytoplasmic pre-assembly of axonemal dyneins, thereby playing a central role in motility in cilia and flagella. Involved in pre-assembly of dynein arm complexes in the cytoplasm before intraflagellar transport loads them for the ciliary compartment.</text>
</comment>
<evidence type="ECO:0000259" key="6">
    <source>
        <dbReference type="Pfam" id="PF18201"/>
    </source>
</evidence>
<dbReference type="EMBL" id="OU963899">
    <property type="protein sequence ID" value="CAH0406569.1"/>
    <property type="molecule type" value="Genomic_DNA"/>
</dbReference>
<evidence type="ECO:0000256" key="4">
    <source>
        <dbReference type="SAM" id="MobiDB-lite"/>
    </source>
</evidence>
<dbReference type="InterPro" id="IPR050734">
    <property type="entry name" value="PIH1/Kintoun_subfamily"/>
</dbReference>
<organism evidence="7 8">
    <name type="scientific">Chilo suppressalis</name>
    <name type="common">Asiatic rice borer moth</name>
    <dbReference type="NCBI Taxonomy" id="168631"/>
    <lineage>
        <taxon>Eukaryota</taxon>
        <taxon>Metazoa</taxon>
        <taxon>Ecdysozoa</taxon>
        <taxon>Arthropoda</taxon>
        <taxon>Hexapoda</taxon>
        <taxon>Insecta</taxon>
        <taxon>Pterygota</taxon>
        <taxon>Neoptera</taxon>
        <taxon>Endopterygota</taxon>
        <taxon>Lepidoptera</taxon>
        <taxon>Glossata</taxon>
        <taxon>Ditrysia</taxon>
        <taxon>Pyraloidea</taxon>
        <taxon>Crambidae</taxon>
        <taxon>Crambinae</taxon>
        <taxon>Chilo</taxon>
    </lineage>
</organism>
<feature type="domain" description="PIH1D1/2/3 CS-like" evidence="6">
    <location>
        <begin position="261"/>
        <end position="360"/>
    </location>
</feature>
<dbReference type="InterPro" id="IPR012981">
    <property type="entry name" value="PIH1_N"/>
</dbReference>
<dbReference type="Pfam" id="PF08190">
    <property type="entry name" value="PIH1"/>
    <property type="match status" value="1"/>
</dbReference>